<comment type="caution">
    <text evidence="1">The sequence shown here is derived from an EMBL/GenBank/DDBJ whole genome shotgun (WGS) entry which is preliminary data.</text>
</comment>
<accession>A0A511MY45</accession>
<keyword evidence="2" id="KW-1185">Reference proteome</keyword>
<dbReference type="PANTHER" id="PTHR31902:SF22">
    <property type="entry name" value="SLL1203 PROTEIN"/>
    <property type="match status" value="1"/>
</dbReference>
<dbReference type="Gene3D" id="3.40.30.10">
    <property type="entry name" value="Glutaredoxin"/>
    <property type="match status" value="1"/>
</dbReference>
<name>A0A511MY45_DEIC1</name>
<gene>
    <name evidence="1" type="ORF">DC3_11450</name>
</gene>
<dbReference type="Pfam" id="PF06999">
    <property type="entry name" value="Suc_Fer-like"/>
    <property type="match status" value="1"/>
</dbReference>
<dbReference type="InterPro" id="IPR036249">
    <property type="entry name" value="Thioredoxin-like_sf"/>
</dbReference>
<dbReference type="PANTHER" id="PTHR31902">
    <property type="entry name" value="ACTIN PATCHES DISTAL PROTEIN 1"/>
    <property type="match status" value="1"/>
</dbReference>
<dbReference type="InterPro" id="IPR010350">
    <property type="entry name" value="Aim32/Apd1-like_bac"/>
</dbReference>
<reference evidence="1 2" key="1">
    <citation type="submission" date="2019-07" db="EMBL/GenBank/DDBJ databases">
        <title>Whole genome shotgun sequence of Deinococcus cellulosilyticus NBRC 106333.</title>
        <authorList>
            <person name="Hosoyama A."/>
            <person name="Uohara A."/>
            <person name="Ohji S."/>
            <person name="Ichikawa N."/>
        </authorList>
    </citation>
    <scope>NUCLEOTIDE SEQUENCE [LARGE SCALE GENOMIC DNA]</scope>
    <source>
        <strain evidence="1 2">NBRC 106333</strain>
    </source>
</reference>
<dbReference type="Proteomes" id="UP000321306">
    <property type="component" value="Unassembled WGS sequence"/>
</dbReference>
<proteinExistence type="predicted"/>
<sequence>MADTDTCQLREFCNVFARRAGEDPIGSATMPLRLLMVSTPAPWGNKATPDVLSELLGSTLQQAADQGHRVRLQAIMPEAEDQGLVRVLWYDRAETSDSFQSMDHLVPQSEVSGLVEALVSGCDLTRWEAFRCHQVHRDWFICTHGSVDSACGKFGIPLYQHLRKQALPGVRIFRTSHFGGHRFAPTVIDLPEGRMWAHLELDHAKGILQQTLDPSEVKMNLRGWMGAGHFEQILEREALLHFGWDWLTFQREVTLLEVTGGDEEGHQDPKFAACPPTKAQVRLKYRTPDGHTGEVSGQVVFSHVLESLGGTGSINEKIQVNQFTVQNLVIR</sequence>
<evidence type="ECO:0000313" key="2">
    <source>
        <dbReference type="Proteomes" id="UP000321306"/>
    </source>
</evidence>
<dbReference type="RefSeq" id="WP_186815849.1">
    <property type="nucleotide sequence ID" value="NZ_BJXB01000004.1"/>
</dbReference>
<dbReference type="EMBL" id="BJXB01000004">
    <property type="protein sequence ID" value="GEM45510.1"/>
    <property type="molecule type" value="Genomic_DNA"/>
</dbReference>
<organism evidence="1 2">
    <name type="scientific">Deinococcus cellulosilyticus (strain DSM 18568 / NBRC 106333 / KACC 11606 / 5516J-15)</name>
    <dbReference type="NCBI Taxonomy" id="1223518"/>
    <lineage>
        <taxon>Bacteria</taxon>
        <taxon>Thermotogati</taxon>
        <taxon>Deinococcota</taxon>
        <taxon>Deinococci</taxon>
        <taxon>Deinococcales</taxon>
        <taxon>Deinococcaceae</taxon>
        <taxon>Deinococcus</taxon>
    </lineage>
</organism>
<dbReference type="PIRSF" id="PIRSF035042">
    <property type="entry name" value="UCP035042_thirdx"/>
    <property type="match status" value="1"/>
</dbReference>
<evidence type="ECO:0008006" key="3">
    <source>
        <dbReference type="Google" id="ProtNLM"/>
    </source>
</evidence>
<dbReference type="InterPro" id="IPR009737">
    <property type="entry name" value="Aim32/Apd1-like"/>
</dbReference>
<dbReference type="AlphaFoldDB" id="A0A511MY45"/>
<protein>
    <recommendedName>
        <fullName evidence="3">Sucraseferredoxin family protein</fullName>
    </recommendedName>
</protein>
<dbReference type="SUPFAM" id="SSF52833">
    <property type="entry name" value="Thioredoxin-like"/>
    <property type="match status" value="1"/>
</dbReference>
<dbReference type="CDD" id="cd03062">
    <property type="entry name" value="TRX_Fd_Sucrase"/>
    <property type="match status" value="1"/>
</dbReference>
<evidence type="ECO:0000313" key="1">
    <source>
        <dbReference type="EMBL" id="GEM45510.1"/>
    </source>
</evidence>